<dbReference type="InterPro" id="IPR015421">
    <property type="entry name" value="PyrdxlP-dep_Trfase_major"/>
</dbReference>
<dbReference type="GO" id="GO:0008483">
    <property type="term" value="F:transaminase activity"/>
    <property type="evidence" value="ECO:0007669"/>
    <property type="project" value="UniProtKB-KW"/>
</dbReference>
<dbReference type="SUPFAM" id="SSF53383">
    <property type="entry name" value="PLP-dependent transferases"/>
    <property type="match status" value="1"/>
</dbReference>
<dbReference type="InterPro" id="IPR000524">
    <property type="entry name" value="Tscrpt_reg_HTH_GntR"/>
</dbReference>
<dbReference type="PRINTS" id="PR00035">
    <property type="entry name" value="HTHGNTR"/>
</dbReference>
<keyword evidence="5" id="KW-0804">Transcription</keyword>
<dbReference type="PANTHER" id="PTHR46577">
    <property type="entry name" value="HTH-TYPE TRANSCRIPTIONAL REGULATORY PROTEIN GABR"/>
    <property type="match status" value="1"/>
</dbReference>
<keyword evidence="3" id="KW-0805">Transcription regulation</keyword>
<keyword evidence="4" id="KW-0238">DNA-binding</keyword>
<proteinExistence type="inferred from homology"/>
<evidence type="ECO:0000256" key="5">
    <source>
        <dbReference type="ARBA" id="ARBA00023163"/>
    </source>
</evidence>
<dbReference type="CDD" id="cd07377">
    <property type="entry name" value="WHTH_GntR"/>
    <property type="match status" value="1"/>
</dbReference>
<dbReference type="InterPro" id="IPR015424">
    <property type="entry name" value="PyrdxlP-dep_Trfase"/>
</dbReference>
<dbReference type="Gene3D" id="3.40.640.10">
    <property type="entry name" value="Type I PLP-dependent aspartate aminotransferase-like (Major domain)"/>
    <property type="match status" value="1"/>
</dbReference>
<keyword evidence="7" id="KW-0032">Aminotransferase</keyword>
<dbReference type="InterPro" id="IPR004839">
    <property type="entry name" value="Aminotransferase_I/II_large"/>
</dbReference>
<feature type="domain" description="HTH gntR-type" evidence="6">
    <location>
        <begin position="11"/>
        <end position="79"/>
    </location>
</feature>
<keyword evidence="7" id="KW-0808">Transferase</keyword>
<comment type="caution">
    <text evidence="7">The sequence shown here is derived from an EMBL/GenBank/DDBJ whole genome shotgun (WGS) entry which is preliminary data.</text>
</comment>
<name>A0ABT1SPT8_9FIRM</name>
<dbReference type="PROSITE" id="PS50949">
    <property type="entry name" value="HTH_GNTR"/>
    <property type="match status" value="1"/>
</dbReference>
<comment type="similarity">
    <text evidence="1">In the C-terminal section; belongs to the class-I pyridoxal-phosphate-dependent aminotransferase family.</text>
</comment>
<keyword evidence="2" id="KW-0663">Pyridoxal phosphate</keyword>
<evidence type="ECO:0000256" key="4">
    <source>
        <dbReference type="ARBA" id="ARBA00023125"/>
    </source>
</evidence>
<evidence type="ECO:0000313" key="7">
    <source>
        <dbReference type="EMBL" id="MCQ5341777.1"/>
    </source>
</evidence>
<dbReference type="InterPro" id="IPR036390">
    <property type="entry name" value="WH_DNA-bd_sf"/>
</dbReference>
<evidence type="ECO:0000256" key="3">
    <source>
        <dbReference type="ARBA" id="ARBA00023015"/>
    </source>
</evidence>
<protein>
    <submittedName>
        <fullName evidence="7">PLP-dependent aminotransferase family protein</fullName>
    </submittedName>
</protein>
<organism evidence="7 8">
    <name type="scientific">Megasphaera massiliensis</name>
    <dbReference type="NCBI Taxonomy" id="1232428"/>
    <lineage>
        <taxon>Bacteria</taxon>
        <taxon>Bacillati</taxon>
        <taxon>Bacillota</taxon>
        <taxon>Negativicutes</taxon>
        <taxon>Veillonellales</taxon>
        <taxon>Veillonellaceae</taxon>
        <taxon>Megasphaera</taxon>
    </lineage>
</organism>
<dbReference type="CDD" id="cd00609">
    <property type="entry name" value="AAT_like"/>
    <property type="match status" value="1"/>
</dbReference>
<accession>A0ABT1SPT8</accession>
<dbReference type="RefSeq" id="WP_082709385.1">
    <property type="nucleotide sequence ID" value="NZ_JAJCIO010000002.1"/>
</dbReference>
<dbReference type="SUPFAM" id="SSF46785">
    <property type="entry name" value="Winged helix' DNA-binding domain"/>
    <property type="match status" value="1"/>
</dbReference>
<sequence>MMLLIDKESSKNLYTQLYEGLKQQILSGELPTGFILPATRKMAQEYELSRNTVITAYRQLEVEGYIYSTQGSGFYVESLPPQPCEQQENEKIEPAKKERAPHYDFRYGGIDRNIYRNRAFRHSLNNALADRENCSSLLYEAPEGLLILRQQLCQYLKRFRGVRCHPEQVIITSGHHHSLSLIAQFLPPQEYEFAMENPGYRGTRDVFSHQGYAMHYIPIGPQGIELSPLRRLPPSLISITPSHQFPMGSVLPIKKRLQLLELAAMGGHYILEDDYDSELRYEEQPIPSLQSIDTAGRTFYLGTFSKTTAPDIRLAYIVVPPNLSFHFSETYPFYTSPVSSLLQLTLADFMERGEYEKQVNALRNDFRKKHAFIRQYLEAHFPQTVRICGGGGGMHFVLEIDTACTEEEIINRFRQNEVGVYSLKPYWANPDDSPQNQVLIGYGAIPLNRLPVNVEALGETLNDLENA</sequence>
<gene>
    <name evidence="7" type="ORF">NE675_01830</name>
</gene>
<dbReference type="Pfam" id="PF00392">
    <property type="entry name" value="GntR"/>
    <property type="match status" value="1"/>
</dbReference>
<evidence type="ECO:0000313" key="8">
    <source>
        <dbReference type="Proteomes" id="UP001206692"/>
    </source>
</evidence>
<evidence type="ECO:0000256" key="1">
    <source>
        <dbReference type="ARBA" id="ARBA00005384"/>
    </source>
</evidence>
<dbReference type="Proteomes" id="UP001206692">
    <property type="component" value="Unassembled WGS sequence"/>
</dbReference>
<dbReference type="InterPro" id="IPR051446">
    <property type="entry name" value="HTH_trans_reg/aminotransferase"/>
</dbReference>
<dbReference type="SMART" id="SM00345">
    <property type="entry name" value="HTH_GNTR"/>
    <property type="match status" value="1"/>
</dbReference>
<dbReference type="Pfam" id="PF00155">
    <property type="entry name" value="Aminotran_1_2"/>
    <property type="match status" value="1"/>
</dbReference>
<dbReference type="EMBL" id="JANGEW010000002">
    <property type="protein sequence ID" value="MCQ5341777.1"/>
    <property type="molecule type" value="Genomic_DNA"/>
</dbReference>
<evidence type="ECO:0000256" key="2">
    <source>
        <dbReference type="ARBA" id="ARBA00022898"/>
    </source>
</evidence>
<dbReference type="InterPro" id="IPR036388">
    <property type="entry name" value="WH-like_DNA-bd_sf"/>
</dbReference>
<evidence type="ECO:0000259" key="6">
    <source>
        <dbReference type="PROSITE" id="PS50949"/>
    </source>
</evidence>
<dbReference type="Gene3D" id="1.10.10.10">
    <property type="entry name" value="Winged helix-like DNA-binding domain superfamily/Winged helix DNA-binding domain"/>
    <property type="match status" value="1"/>
</dbReference>
<keyword evidence="8" id="KW-1185">Reference proteome</keyword>
<dbReference type="PANTHER" id="PTHR46577:SF1">
    <property type="entry name" value="HTH-TYPE TRANSCRIPTIONAL REGULATORY PROTEIN GABR"/>
    <property type="match status" value="1"/>
</dbReference>
<reference evidence="7 8" key="1">
    <citation type="submission" date="2022-06" db="EMBL/GenBank/DDBJ databases">
        <title>Isolation of gut microbiota from human fecal samples.</title>
        <authorList>
            <person name="Pamer E.G."/>
            <person name="Barat B."/>
            <person name="Waligurski E."/>
            <person name="Medina S."/>
            <person name="Paddock L."/>
            <person name="Mostad J."/>
        </authorList>
    </citation>
    <scope>NUCLEOTIDE SEQUENCE [LARGE SCALE GENOMIC DNA]</scope>
    <source>
        <strain evidence="7 8">DFI.1.1</strain>
    </source>
</reference>